<reference evidence="2 3" key="1">
    <citation type="submission" date="2013-11" db="EMBL/GenBank/DDBJ databases">
        <title>Draft genome sequence and annotation of the entomopathogenic bacterium, Xenorhabdus cabanillasi strain JM26.</title>
        <authorList>
            <person name="Gualtieri M."/>
            <person name="Ogier J.C."/>
            <person name="Pages S."/>
            <person name="Givaudan A."/>
            <person name="Gaudriault S."/>
        </authorList>
    </citation>
    <scope>NUCLEOTIDE SEQUENCE [LARGE SCALE GENOMIC DNA]</scope>
    <source>
        <strain evidence="2 3">JM26</strain>
    </source>
</reference>
<feature type="transmembrane region" description="Helical" evidence="1">
    <location>
        <begin position="146"/>
        <end position="179"/>
    </location>
</feature>
<dbReference type="EMBL" id="CBXE010000036">
    <property type="protein sequence ID" value="CDL79977.1"/>
    <property type="molecule type" value="Genomic_DNA"/>
</dbReference>
<dbReference type="RefSeq" id="WP_051502256.1">
    <property type="nucleotide sequence ID" value="NZ_CAWLVK010000036.1"/>
</dbReference>
<gene>
    <name evidence="2" type="ORF">XCR1_1300023</name>
</gene>
<evidence type="ECO:0000313" key="2">
    <source>
        <dbReference type="EMBL" id="CDL79977.1"/>
    </source>
</evidence>
<organism evidence="2 3">
    <name type="scientific">Xenorhabdus cabanillasii JM26</name>
    <dbReference type="NCBI Taxonomy" id="1427517"/>
    <lineage>
        <taxon>Bacteria</taxon>
        <taxon>Pseudomonadati</taxon>
        <taxon>Pseudomonadota</taxon>
        <taxon>Gammaproteobacteria</taxon>
        <taxon>Enterobacterales</taxon>
        <taxon>Morganellaceae</taxon>
        <taxon>Xenorhabdus</taxon>
    </lineage>
</organism>
<dbReference type="NCBIfam" id="TIGR03747">
    <property type="entry name" value="conj_TIGR03747"/>
    <property type="match status" value="1"/>
</dbReference>
<proteinExistence type="predicted"/>
<comment type="caution">
    <text evidence="2">The sequence shown here is derived from an EMBL/GenBank/DDBJ whole genome shotgun (WGS) entry which is preliminary data.</text>
</comment>
<dbReference type="Pfam" id="PF14348">
    <property type="entry name" value="DtrJ-like"/>
    <property type="match status" value="1"/>
</dbReference>
<keyword evidence="1" id="KW-0812">Transmembrane</keyword>
<sequence length="254" mass="28767">MAQHQQIRASSESSRPVKEPGVFAKVLWHFPLHLIGMLLASLFFSFVIEWIGIAFFWSEQGAEHSRQVMLTEGGYLSSEFTRSLFMSAPSQTLSYGIESAYTWLFVDSGIMTWFQSVYQEQAASNNGIVRELNGWSQEIFEVIRSYLLASVFVTVTFLIRVTILVLSIPLFVLVLLVAMVEGLGRRDLRRYGAGYESSFVYHHAKRFVKPAFYVPCMVYLSWPSAVYPNLLLLPAAILLGAAITVMMASFKKYL</sequence>
<dbReference type="OrthoDB" id="8443503at2"/>
<evidence type="ECO:0000256" key="1">
    <source>
        <dbReference type="SAM" id="Phobius"/>
    </source>
</evidence>
<evidence type="ECO:0000313" key="3">
    <source>
        <dbReference type="Proteomes" id="UP000019197"/>
    </source>
</evidence>
<protein>
    <submittedName>
        <fullName evidence="2">Membrane protein</fullName>
    </submittedName>
</protein>
<keyword evidence="1" id="KW-1133">Transmembrane helix</keyword>
<feature type="transmembrane region" description="Helical" evidence="1">
    <location>
        <begin position="230"/>
        <end position="250"/>
    </location>
</feature>
<name>W1INB9_9GAMM</name>
<feature type="transmembrane region" description="Helical" evidence="1">
    <location>
        <begin position="34"/>
        <end position="57"/>
    </location>
</feature>
<dbReference type="InterPro" id="IPR022266">
    <property type="entry name" value="DtrJ-like"/>
</dbReference>
<accession>W1INB9</accession>
<dbReference type="Proteomes" id="UP000019197">
    <property type="component" value="Unassembled WGS sequence"/>
</dbReference>
<dbReference type="AlphaFoldDB" id="W1INB9"/>
<keyword evidence="1" id="KW-0472">Membrane</keyword>